<gene>
    <name evidence="2" type="ORF">FPOA_02263</name>
</gene>
<dbReference type="AlphaFoldDB" id="A0A1B8B6G6"/>
<proteinExistence type="predicted"/>
<feature type="compositionally biased region" description="Polar residues" evidence="1">
    <location>
        <begin position="1"/>
        <end position="16"/>
    </location>
</feature>
<evidence type="ECO:0000313" key="3">
    <source>
        <dbReference type="Proteomes" id="UP000091967"/>
    </source>
</evidence>
<organism evidence="2 3">
    <name type="scientific">Fusarium poae</name>
    <dbReference type="NCBI Taxonomy" id="36050"/>
    <lineage>
        <taxon>Eukaryota</taxon>
        <taxon>Fungi</taxon>
        <taxon>Dikarya</taxon>
        <taxon>Ascomycota</taxon>
        <taxon>Pezizomycotina</taxon>
        <taxon>Sordariomycetes</taxon>
        <taxon>Hypocreomycetidae</taxon>
        <taxon>Hypocreales</taxon>
        <taxon>Nectriaceae</taxon>
        <taxon>Fusarium</taxon>
    </lineage>
</organism>
<name>A0A1B8B6G6_FUSPO</name>
<dbReference type="EMBL" id="LYXU01000001">
    <property type="protein sequence ID" value="OBS28322.1"/>
    <property type="molecule type" value="Genomic_DNA"/>
</dbReference>
<evidence type="ECO:0000313" key="2">
    <source>
        <dbReference type="EMBL" id="OBS28322.1"/>
    </source>
</evidence>
<evidence type="ECO:0008006" key="4">
    <source>
        <dbReference type="Google" id="ProtNLM"/>
    </source>
</evidence>
<sequence length="138" mass="15084">MSSNASAPNHQPSLKSWQRRALDKGRTPLPEKPGARPSATNSSGTFQSQISSGNLAPASTPSTGDGTSQSAAQPTTIATPYSYRFWSAGEVERLIRLRRDGLAWIQIKDHFPDRSLESLKQTYHKRRGAVEAEMDTSV</sequence>
<dbReference type="Proteomes" id="UP000091967">
    <property type="component" value="Unassembled WGS sequence"/>
</dbReference>
<accession>A0A1B8B6G6</accession>
<reference evidence="2 3" key="1">
    <citation type="submission" date="2016-06" db="EMBL/GenBank/DDBJ databases">
        <title>Living apart together: crosstalk between the core and supernumerary genomes in a fungal plant pathogen.</title>
        <authorList>
            <person name="Vanheule A."/>
            <person name="Audenaert K."/>
            <person name="Warris S."/>
            <person name="Van De Geest H."/>
            <person name="Schijlen E."/>
            <person name="Hofte M."/>
            <person name="De Saeger S."/>
            <person name="Haesaert G."/>
            <person name="Waalwijk C."/>
            <person name="Van Der Lee T."/>
        </authorList>
    </citation>
    <scope>NUCLEOTIDE SEQUENCE [LARGE SCALE GENOMIC DNA]</scope>
    <source>
        <strain evidence="2 3">2516</strain>
    </source>
</reference>
<dbReference type="OMA" id="KFWNQDE"/>
<evidence type="ECO:0000256" key="1">
    <source>
        <dbReference type="SAM" id="MobiDB-lite"/>
    </source>
</evidence>
<protein>
    <recommendedName>
        <fullName evidence="4">Myb-like domain-containing protein</fullName>
    </recommendedName>
</protein>
<feature type="compositionally biased region" description="Polar residues" evidence="1">
    <location>
        <begin position="38"/>
        <end position="74"/>
    </location>
</feature>
<keyword evidence="3" id="KW-1185">Reference proteome</keyword>
<feature type="region of interest" description="Disordered" evidence="1">
    <location>
        <begin position="1"/>
        <end position="74"/>
    </location>
</feature>
<comment type="caution">
    <text evidence="2">The sequence shown here is derived from an EMBL/GenBank/DDBJ whole genome shotgun (WGS) entry which is preliminary data.</text>
</comment>